<name>A0ABV0RFB2_9TELE</name>
<feature type="compositionally biased region" description="Pro residues" evidence="3">
    <location>
        <begin position="669"/>
        <end position="681"/>
    </location>
</feature>
<feature type="region of interest" description="Disordered" evidence="3">
    <location>
        <begin position="13"/>
        <end position="334"/>
    </location>
</feature>
<evidence type="ECO:0000313" key="5">
    <source>
        <dbReference type="EMBL" id="MEQ2206836.1"/>
    </source>
</evidence>
<feature type="compositionally biased region" description="Polar residues" evidence="3">
    <location>
        <begin position="616"/>
        <end position="637"/>
    </location>
</feature>
<reference evidence="5 6" key="1">
    <citation type="submission" date="2021-06" db="EMBL/GenBank/DDBJ databases">
        <authorList>
            <person name="Palmer J.M."/>
        </authorList>
    </citation>
    <scope>NUCLEOTIDE SEQUENCE [LARGE SCALE GENOMIC DNA]</scope>
    <source>
        <strain evidence="5 6">XC_2019</strain>
        <tissue evidence="5">Muscle</tissue>
    </source>
</reference>
<dbReference type="InterPro" id="IPR033635">
    <property type="entry name" value="ANKS1/Caskin"/>
</dbReference>
<feature type="compositionally biased region" description="Low complexity" evidence="3">
    <location>
        <begin position="646"/>
        <end position="668"/>
    </location>
</feature>
<feature type="compositionally biased region" description="Polar residues" evidence="3">
    <location>
        <begin position="413"/>
        <end position="426"/>
    </location>
</feature>
<evidence type="ECO:0000256" key="3">
    <source>
        <dbReference type="SAM" id="MobiDB-lite"/>
    </source>
</evidence>
<gene>
    <name evidence="5" type="ORF">XENOCAPTIV_003544</name>
</gene>
<dbReference type="EMBL" id="JAHRIN010043375">
    <property type="protein sequence ID" value="MEQ2206836.1"/>
    <property type="molecule type" value="Genomic_DNA"/>
</dbReference>
<keyword evidence="2" id="KW-0040">ANK repeat</keyword>
<feature type="compositionally biased region" description="Low complexity" evidence="3">
    <location>
        <begin position="381"/>
        <end position="391"/>
    </location>
</feature>
<dbReference type="Pfam" id="PF16907">
    <property type="entry name" value="Caskin-Pro-rich"/>
    <property type="match status" value="1"/>
</dbReference>
<dbReference type="PANTHER" id="PTHR24174:SF11">
    <property type="entry name" value="CASKIN-1"/>
    <property type="match status" value="1"/>
</dbReference>
<feature type="domain" description="Caskin C-terminal" evidence="4">
    <location>
        <begin position="733"/>
        <end position="759"/>
    </location>
</feature>
<dbReference type="Pfam" id="PF16632">
    <property type="entry name" value="Caskin-tail"/>
    <property type="match status" value="1"/>
</dbReference>
<keyword evidence="1" id="KW-0677">Repeat</keyword>
<evidence type="ECO:0000256" key="1">
    <source>
        <dbReference type="ARBA" id="ARBA00022737"/>
    </source>
</evidence>
<feature type="compositionally biased region" description="Polar residues" evidence="3">
    <location>
        <begin position="96"/>
        <end position="114"/>
    </location>
</feature>
<feature type="compositionally biased region" description="Low complexity" evidence="3">
    <location>
        <begin position="682"/>
        <end position="700"/>
    </location>
</feature>
<evidence type="ECO:0000259" key="4">
    <source>
        <dbReference type="Pfam" id="PF16632"/>
    </source>
</evidence>
<feature type="compositionally biased region" description="Pro residues" evidence="3">
    <location>
        <begin position="580"/>
        <end position="595"/>
    </location>
</feature>
<evidence type="ECO:0000313" key="6">
    <source>
        <dbReference type="Proteomes" id="UP001434883"/>
    </source>
</evidence>
<dbReference type="PANTHER" id="PTHR24174">
    <property type="entry name" value="ANKYRIN REPEAT AND STERILE ALPHA MOTIF DOMAIN-CONTAINING PROTEIN 1"/>
    <property type="match status" value="1"/>
</dbReference>
<proteinExistence type="predicted"/>
<dbReference type="InterPro" id="IPR032117">
    <property type="entry name" value="Caskin_C"/>
</dbReference>
<feature type="non-terminal residue" evidence="5">
    <location>
        <position position="1"/>
    </location>
</feature>
<sequence length="759" mass="80552">HQKKLMLAVKRLADMQRSSDGRGSLRKKPPPITQQQEVISMDSPPLDEVIMSPKMSTFQDSELSSELQNAITHPGQEVRVQRTRTLSKDQEEVIVSTASPQSKTKPSLQSIQGEQPQSYSQPPQSPTHRGAACQVPQQQQQPQPQVQQQHQPHPHHHPQTQIMEVRESPQQQVPHLCLPPEAELEEAEGAEPSALKKKRTHSLNRYAVSDGECDERVGGGEGGGGGGGEREAEAAVAQGSTVVRAEGGKYATVTHRVSRSHSVRNQEKAAGRSQAQSFALRQKKKGPPPPPPKRSSSAISSSNSNLTEANMQQQTHTTTGGMLDVPYHQQRRASDLGMSLETAAVETNSMGSVRSIAAMLEMSSIGGGAKGMALQKNYLQGDGDAPPGDGAFTLEDTSEATGTLKRRPRISKSHPNGSDFTLQESSTVKRRPKSRDKEPEGYAEMAAANGETVSTEQPNNMQPVPYQNGTATVKRRPTSDAGVTEQPQPQAQLQNQPQHQHQPQQQVTTTPRRDSVDQGAPAANEGGPVRKPKPPVSPKPVVAQIKRQGGPQTPPQAAPNKRVPLPGPGTPGSPVEGKKIPPPVSPKPAPPPTAPKPAKLVHSMTSPASPTSASTQAKQHSVVARQTSSPTSFLPCNTPNPPVAKPTSPSSQSPHTPQTPTTPQTPQTPATPSPTPPPVKPPRSSIGGVSVDSGIAGGAVTPQAPTTADFGVDSLVHQKLEETSASLAAALQAKTTVSILDDIGSMFDDLADQLDAMLE</sequence>
<comment type="caution">
    <text evidence="5">The sequence shown here is derived from an EMBL/GenBank/DDBJ whole genome shotgun (WGS) entry which is preliminary data.</text>
</comment>
<feature type="compositionally biased region" description="Low complexity" evidence="3">
    <location>
        <begin position="605"/>
        <end position="615"/>
    </location>
</feature>
<protein>
    <recommendedName>
        <fullName evidence="4">Caskin C-terminal domain-containing protein</fullName>
    </recommendedName>
</protein>
<accession>A0ABV0RFB2</accession>
<feature type="compositionally biased region" description="Low complexity" evidence="3">
    <location>
        <begin position="486"/>
        <end position="506"/>
    </location>
</feature>
<evidence type="ECO:0000256" key="2">
    <source>
        <dbReference type="ARBA" id="ARBA00023043"/>
    </source>
</evidence>
<organism evidence="5 6">
    <name type="scientific">Xenoophorus captivus</name>
    <dbReference type="NCBI Taxonomy" id="1517983"/>
    <lineage>
        <taxon>Eukaryota</taxon>
        <taxon>Metazoa</taxon>
        <taxon>Chordata</taxon>
        <taxon>Craniata</taxon>
        <taxon>Vertebrata</taxon>
        <taxon>Euteleostomi</taxon>
        <taxon>Actinopterygii</taxon>
        <taxon>Neopterygii</taxon>
        <taxon>Teleostei</taxon>
        <taxon>Neoteleostei</taxon>
        <taxon>Acanthomorphata</taxon>
        <taxon>Ovalentaria</taxon>
        <taxon>Atherinomorphae</taxon>
        <taxon>Cyprinodontiformes</taxon>
        <taxon>Goodeidae</taxon>
        <taxon>Xenoophorus</taxon>
    </lineage>
</organism>
<feature type="region of interest" description="Disordered" evidence="3">
    <location>
        <begin position="378"/>
        <end position="707"/>
    </location>
</feature>
<keyword evidence="6" id="KW-1185">Reference proteome</keyword>
<feature type="compositionally biased region" description="Polar residues" evidence="3">
    <location>
        <begin position="451"/>
        <end position="471"/>
    </location>
</feature>
<feature type="compositionally biased region" description="Polar residues" evidence="3">
    <location>
        <begin position="54"/>
        <end position="71"/>
    </location>
</feature>
<feature type="compositionally biased region" description="Low complexity" evidence="3">
    <location>
        <begin position="134"/>
        <end position="151"/>
    </location>
</feature>
<feature type="compositionally biased region" description="Low complexity" evidence="3">
    <location>
        <begin position="294"/>
        <end position="304"/>
    </location>
</feature>
<dbReference type="Proteomes" id="UP001434883">
    <property type="component" value="Unassembled WGS sequence"/>
</dbReference>